<protein>
    <submittedName>
        <fullName evidence="1">Spore germination protein GerPE</fullName>
    </submittedName>
</protein>
<proteinExistence type="predicted"/>
<dbReference type="AlphaFoldDB" id="A0A2N0ZB88"/>
<sequence length="125" mass="14076">MLKRTSVVKSIKADTFGFSSIFEIGDSSYIQCFSRALALQRDTEIFFGKEGKFTEYDIYTEPFIISPITENIYMDTANLHPIINVKSIDIIGVSASSVLHIGSTKDISMESRVKHFRQLSSSPNR</sequence>
<dbReference type="RefSeq" id="WP_066196010.1">
    <property type="nucleotide sequence ID" value="NZ_JARMMB010000009.1"/>
</dbReference>
<organism evidence="1 2">
    <name type="scientific">Cytobacillus horneckiae</name>
    <dbReference type="NCBI Taxonomy" id="549687"/>
    <lineage>
        <taxon>Bacteria</taxon>
        <taxon>Bacillati</taxon>
        <taxon>Bacillota</taxon>
        <taxon>Bacilli</taxon>
        <taxon>Bacillales</taxon>
        <taxon>Bacillaceae</taxon>
        <taxon>Cytobacillus</taxon>
    </lineage>
</organism>
<dbReference type="Proteomes" id="UP000233343">
    <property type="component" value="Unassembled WGS sequence"/>
</dbReference>
<comment type="caution">
    <text evidence="1">The sequence shown here is derived from an EMBL/GenBank/DDBJ whole genome shotgun (WGS) entry which is preliminary data.</text>
</comment>
<evidence type="ECO:0000313" key="1">
    <source>
        <dbReference type="EMBL" id="PKG26769.1"/>
    </source>
</evidence>
<keyword evidence="2" id="KW-1185">Reference proteome</keyword>
<evidence type="ECO:0000313" key="2">
    <source>
        <dbReference type="Proteomes" id="UP000233343"/>
    </source>
</evidence>
<name>A0A2N0ZB88_9BACI</name>
<accession>A0A2N0ZB88</accession>
<dbReference type="EMBL" id="PISD01000059">
    <property type="protein sequence ID" value="PKG26769.1"/>
    <property type="molecule type" value="Genomic_DNA"/>
</dbReference>
<dbReference type="Pfam" id="PF10970">
    <property type="entry name" value="GerPE"/>
    <property type="match status" value="1"/>
</dbReference>
<gene>
    <name evidence="1" type="ORF">CWS20_22590</name>
</gene>
<reference evidence="1 2" key="1">
    <citation type="journal article" date="2010" name="Int. J. Syst. Evol. Microbiol.">
        <title>Bacillus horneckiae sp. nov., isolated from a spacecraft-assembly clean room.</title>
        <authorList>
            <person name="Vaishampayan P."/>
            <person name="Probst A."/>
            <person name="Krishnamurthi S."/>
            <person name="Ghosh S."/>
            <person name="Osman S."/>
            <person name="McDowall A."/>
            <person name="Ruckmani A."/>
            <person name="Mayilraj S."/>
            <person name="Venkateswaran K."/>
        </authorList>
    </citation>
    <scope>NUCLEOTIDE SEQUENCE [LARGE SCALE GENOMIC DNA]</scope>
    <source>
        <strain evidence="2">1PO1SC</strain>
    </source>
</reference>
<dbReference type="InterPro" id="IPR024496">
    <property type="entry name" value="Spore_germ_GerPE"/>
</dbReference>